<gene>
    <name evidence="17" type="primary">Acey_s0187.g1116</name>
    <name evidence="17" type="synonym">Acey-nekl-1</name>
    <name evidence="17" type="ORF">Y032_0187g1116</name>
</gene>
<name>A0A016SRL9_9BILA</name>
<feature type="repeat" description="RCC1" evidence="13">
    <location>
        <begin position="508"/>
        <end position="559"/>
    </location>
</feature>
<dbReference type="PANTHER" id="PTHR44535:SF5">
    <property type="entry name" value="PROTEIN KINASE DOMAIN-CONTAINING PROTEIN"/>
    <property type="match status" value="1"/>
</dbReference>
<dbReference type="GO" id="GO:0046872">
    <property type="term" value="F:metal ion binding"/>
    <property type="evidence" value="ECO:0007669"/>
    <property type="project" value="UniProtKB-KW"/>
</dbReference>
<dbReference type="Pfam" id="PF00069">
    <property type="entry name" value="Pkinase"/>
    <property type="match status" value="1"/>
</dbReference>
<dbReference type="InterPro" id="IPR000719">
    <property type="entry name" value="Prot_kinase_dom"/>
</dbReference>
<evidence type="ECO:0000256" key="12">
    <source>
        <dbReference type="ARBA" id="ARBA00022842"/>
    </source>
</evidence>
<dbReference type="OrthoDB" id="248923at2759"/>
<keyword evidence="12" id="KW-0460">Magnesium</keyword>
<keyword evidence="18" id="KW-1185">Reference proteome</keyword>
<dbReference type="PROSITE" id="PS00107">
    <property type="entry name" value="PROTEIN_KINASE_ATP"/>
    <property type="match status" value="1"/>
</dbReference>
<keyword evidence="5" id="KW-0963">Cytoplasm</keyword>
<comment type="similarity">
    <text evidence="3">Belongs to the protein kinase superfamily. NEK Ser/Thr protein kinase family. NIMA subfamily.</text>
</comment>
<dbReference type="AlphaFoldDB" id="A0A016SRL9"/>
<accession>A0A016SRL9</accession>
<dbReference type="EC" id="2.7.11.1" evidence="4"/>
<keyword evidence="6" id="KW-0723">Serine/threonine-protein kinase</keyword>
<evidence type="ECO:0000256" key="1">
    <source>
        <dbReference type="ARBA" id="ARBA00001946"/>
    </source>
</evidence>
<dbReference type="InterPro" id="IPR011009">
    <property type="entry name" value="Kinase-like_dom_sf"/>
</dbReference>
<evidence type="ECO:0000256" key="7">
    <source>
        <dbReference type="ARBA" id="ARBA00022553"/>
    </source>
</evidence>
<evidence type="ECO:0000313" key="18">
    <source>
        <dbReference type="Proteomes" id="UP000024635"/>
    </source>
</evidence>
<evidence type="ECO:0000259" key="16">
    <source>
        <dbReference type="PROSITE" id="PS50011"/>
    </source>
</evidence>
<evidence type="ECO:0000256" key="11">
    <source>
        <dbReference type="ARBA" id="ARBA00022840"/>
    </source>
</evidence>
<feature type="repeat" description="RCC1" evidence="13">
    <location>
        <begin position="560"/>
        <end position="609"/>
    </location>
</feature>
<evidence type="ECO:0000256" key="9">
    <source>
        <dbReference type="ARBA" id="ARBA00022741"/>
    </source>
</evidence>
<dbReference type="InterPro" id="IPR008271">
    <property type="entry name" value="Ser/Thr_kinase_AS"/>
</dbReference>
<evidence type="ECO:0000256" key="8">
    <source>
        <dbReference type="ARBA" id="ARBA00022723"/>
    </source>
</evidence>
<dbReference type="EMBL" id="JARK01001523">
    <property type="protein sequence ID" value="EYB93007.1"/>
    <property type="molecule type" value="Genomic_DNA"/>
</dbReference>
<proteinExistence type="inferred from homology"/>
<feature type="repeat" description="RCC1" evidence="13">
    <location>
        <begin position="610"/>
        <end position="661"/>
    </location>
</feature>
<feature type="domain" description="Protein kinase" evidence="16">
    <location>
        <begin position="194"/>
        <end position="451"/>
    </location>
</feature>
<keyword evidence="11 14" id="KW-0067">ATP-binding</keyword>
<protein>
    <recommendedName>
        <fullName evidence="4">non-specific serine/threonine protein kinase</fullName>
        <ecNumber evidence="4">2.7.11.1</ecNumber>
    </recommendedName>
</protein>
<evidence type="ECO:0000256" key="6">
    <source>
        <dbReference type="ARBA" id="ARBA00022527"/>
    </source>
</evidence>
<dbReference type="InterPro" id="IPR009091">
    <property type="entry name" value="RCC1/BLIP-II"/>
</dbReference>
<keyword evidence="8" id="KW-0479">Metal-binding</keyword>
<sequence length="1011" mass="112033">MDTGQREADVETVEEMSTVLLCHSETRNMRHAIRSEDILVYYDYSTTTIEEIKAKICEASPARIKNFGLHIQSKKYRLALCGTSNTEINPSTLRPENSATRRFFRWLINERIADGAFLDFFLIGKEAEAVHIVNMIQGITRKKVAVRFIPQFISSDIPPHNRRVVEVYFDASKMRARSEEPAADDRVKSASSRYERIRTVGKGAFGCAVLYRRKEDSSLVIIKEINMYDLDSSQRQLALNEVHLLSRIEHPNIISYYDSFEEDGILMIEMEFADGGTLAQYLTKCQSFIPEDTVTDLMIQMLSAVSYLHNNSVLHRDLKTANVFLTKDGFVKIGDFGISKVMGTETLAQGAKTVVGTPYYISPEMCSGQPYNEKSDMWALGCILYEMTCLQKAFEGENLPALVNKIMTCSYAPIRGPYSTEIKVLVRELLQLEPEARPRAADALKMLRPPVSAPNVISQLAHHATSSTLYSLDPSSITLRPVEDLPKRIAIKKVAMSSTHTMVLSYDNEVFAWGSNKHGQLGLGDTVDRTTPQKVDTLKGKDIHSVAVGCGFSVITCDRGTILTCGNGRLVGLGGKEDVTRPTLLDELLRVHVSELVCGAEHCLALTEDGDVFVWGNGQDGRLGTGKAEWINTPTQISTIDGIRVTTCRAGFNASALLTEEGQLLAMGNNQFNKLNLAHRQGFFTRERSDTFNNILLPTMLKPFPARIIDVHLGEFHSGVLLESGQVFFFGRNSNYELGFGHAQSVPSGGLRPVKTLLTKACSKLACGNGYTLVGTTENELYFWGSKNCQRNSNKQRAEPRCDDSLRSSLSRWGAKKKCREADPVVEDVVPLPSLILRLDSGDSEKEIRLSSIALSGTCAYVVVDTCEGPSASLARSVRPRSGSVPSIVGADDEVNTWLKNELDQAEVIPMSASQRRERRSRSCATPTDAAKLKSSSDSALMREIEALKQQIKDQSNTFEGHQAQMAKLQEKLSELQARQTFLRKSEPPPAYVPKVPPIFSDAKSKACVIL</sequence>
<dbReference type="FunFam" id="1.10.510.10:FF:000262">
    <property type="entry name" value="Serine/threonine-protein kinase Nek8"/>
    <property type="match status" value="1"/>
</dbReference>
<evidence type="ECO:0000256" key="14">
    <source>
        <dbReference type="PROSITE-ProRule" id="PRU10141"/>
    </source>
</evidence>
<dbReference type="PANTHER" id="PTHR44535">
    <property type="entry name" value="PROTEIN CBG16200"/>
    <property type="match status" value="1"/>
</dbReference>
<dbReference type="GO" id="GO:0005524">
    <property type="term" value="F:ATP binding"/>
    <property type="evidence" value="ECO:0007669"/>
    <property type="project" value="UniProtKB-UniRule"/>
</dbReference>
<organism evidence="17 18">
    <name type="scientific">Ancylostoma ceylanicum</name>
    <dbReference type="NCBI Taxonomy" id="53326"/>
    <lineage>
        <taxon>Eukaryota</taxon>
        <taxon>Metazoa</taxon>
        <taxon>Ecdysozoa</taxon>
        <taxon>Nematoda</taxon>
        <taxon>Chromadorea</taxon>
        <taxon>Rhabditida</taxon>
        <taxon>Rhabditina</taxon>
        <taxon>Rhabditomorpha</taxon>
        <taxon>Strongyloidea</taxon>
        <taxon>Ancylostomatidae</taxon>
        <taxon>Ancylostomatinae</taxon>
        <taxon>Ancylostoma</taxon>
    </lineage>
</organism>
<dbReference type="FunFam" id="3.30.200.20:FF:000997">
    <property type="entry name" value="NEK (NEver in mitosis Kinase) Like"/>
    <property type="match status" value="1"/>
</dbReference>
<evidence type="ECO:0000256" key="10">
    <source>
        <dbReference type="ARBA" id="ARBA00022777"/>
    </source>
</evidence>
<dbReference type="Pfam" id="PF00415">
    <property type="entry name" value="RCC1"/>
    <property type="match status" value="3"/>
</dbReference>
<feature type="coiled-coil region" evidence="15">
    <location>
        <begin position="938"/>
        <end position="986"/>
    </location>
</feature>
<dbReference type="STRING" id="53326.A0A016SRL9"/>
<keyword evidence="10" id="KW-0808">Transferase</keyword>
<keyword evidence="15" id="KW-0175">Coiled coil</keyword>
<keyword evidence="7" id="KW-0597">Phosphoprotein</keyword>
<dbReference type="SUPFAM" id="SSF50985">
    <property type="entry name" value="RCC1/BLIP-II"/>
    <property type="match status" value="1"/>
</dbReference>
<dbReference type="InterPro" id="IPR017441">
    <property type="entry name" value="Protein_kinase_ATP_BS"/>
</dbReference>
<dbReference type="PROSITE" id="PS00108">
    <property type="entry name" value="PROTEIN_KINASE_ST"/>
    <property type="match status" value="1"/>
</dbReference>
<reference evidence="18" key="1">
    <citation type="journal article" date="2015" name="Nat. Genet.">
        <title>The genome and transcriptome of the zoonotic hookworm Ancylostoma ceylanicum identify infection-specific gene families.</title>
        <authorList>
            <person name="Schwarz E.M."/>
            <person name="Hu Y."/>
            <person name="Antoshechkin I."/>
            <person name="Miller M.M."/>
            <person name="Sternberg P.W."/>
            <person name="Aroian R.V."/>
        </authorList>
    </citation>
    <scope>NUCLEOTIDE SEQUENCE</scope>
    <source>
        <strain evidence="18">HY135</strain>
    </source>
</reference>
<evidence type="ECO:0000256" key="15">
    <source>
        <dbReference type="SAM" id="Coils"/>
    </source>
</evidence>
<dbReference type="Gene3D" id="3.30.200.20">
    <property type="entry name" value="Phosphorylase Kinase, domain 1"/>
    <property type="match status" value="1"/>
</dbReference>
<comment type="cofactor">
    <cofactor evidence="1">
        <name>Mg(2+)</name>
        <dbReference type="ChEBI" id="CHEBI:18420"/>
    </cofactor>
</comment>
<dbReference type="PROSITE" id="PS50011">
    <property type="entry name" value="PROTEIN_KINASE_DOM"/>
    <property type="match status" value="1"/>
</dbReference>
<comment type="subcellular location">
    <subcellularLocation>
        <location evidence="2">Cytoplasm</location>
    </subcellularLocation>
</comment>
<dbReference type="PROSITE" id="PS50012">
    <property type="entry name" value="RCC1_3"/>
    <property type="match status" value="4"/>
</dbReference>
<evidence type="ECO:0000256" key="3">
    <source>
        <dbReference type="ARBA" id="ARBA00010886"/>
    </source>
</evidence>
<evidence type="ECO:0000313" key="17">
    <source>
        <dbReference type="EMBL" id="EYB93007.1"/>
    </source>
</evidence>
<evidence type="ECO:0000256" key="2">
    <source>
        <dbReference type="ARBA" id="ARBA00004496"/>
    </source>
</evidence>
<dbReference type="Gene3D" id="2.130.10.30">
    <property type="entry name" value="Regulator of chromosome condensation 1/beta-lactamase-inhibitor protein II"/>
    <property type="match status" value="1"/>
</dbReference>
<feature type="repeat" description="RCC1" evidence="13">
    <location>
        <begin position="725"/>
        <end position="778"/>
    </location>
</feature>
<dbReference type="PRINTS" id="PR00633">
    <property type="entry name" value="RCCNDNSATION"/>
</dbReference>
<dbReference type="GO" id="GO:0004674">
    <property type="term" value="F:protein serine/threonine kinase activity"/>
    <property type="evidence" value="ECO:0007669"/>
    <property type="project" value="UniProtKB-KW"/>
</dbReference>
<keyword evidence="10" id="KW-0418">Kinase</keyword>
<comment type="caution">
    <text evidence="17">The sequence shown here is derived from an EMBL/GenBank/DDBJ whole genome shotgun (WGS) entry which is preliminary data.</text>
</comment>
<dbReference type="GO" id="GO:0005737">
    <property type="term" value="C:cytoplasm"/>
    <property type="evidence" value="ECO:0007669"/>
    <property type="project" value="UniProtKB-SubCell"/>
</dbReference>
<dbReference type="Proteomes" id="UP000024635">
    <property type="component" value="Unassembled WGS sequence"/>
</dbReference>
<dbReference type="InterPro" id="IPR000408">
    <property type="entry name" value="Reg_chr_condens"/>
</dbReference>
<dbReference type="CDD" id="cd08215">
    <property type="entry name" value="STKc_Nek"/>
    <property type="match status" value="1"/>
</dbReference>
<keyword evidence="9 14" id="KW-0547">Nucleotide-binding</keyword>
<dbReference type="SUPFAM" id="SSF56112">
    <property type="entry name" value="Protein kinase-like (PK-like)"/>
    <property type="match status" value="1"/>
</dbReference>
<dbReference type="Gene3D" id="1.10.510.10">
    <property type="entry name" value="Transferase(Phosphotransferase) domain 1"/>
    <property type="match status" value="1"/>
</dbReference>
<evidence type="ECO:0000256" key="5">
    <source>
        <dbReference type="ARBA" id="ARBA00022490"/>
    </source>
</evidence>
<evidence type="ECO:0000256" key="13">
    <source>
        <dbReference type="PROSITE-ProRule" id="PRU00235"/>
    </source>
</evidence>
<dbReference type="SMART" id="SM00220">
    <property type="entry name" value="S_TKc"/>
    <property type="match status" value="1"/>
</dbReference>
<evidence type="ECO:0000256" key="4">
    <source>
        <dbReference type="ARBA" id="ARBA00012513"/>
    </source>
</evidence>
<dbReference type="InterPro" id="IPR051997">
    <property type="entry name" value="STK_NEK"/>
</dbReference>
<feature type="binding site" evidence="14">
    <location>
        <position position="223"/>
    </location>
    <ligand>
        <name>ATP</name>
        <dbReference type="ChEBI" id="CHEBI:30616"/>
    </ligand>
</feature>